<accession>A0A437S7S3</accession>
<name>A0A437S7S3_9FIRM</name>
<feature type="transmembrane region" description="Helical" evidence="1">
    <location>
        <begin position="6"/>
        <end position="28"/>
    </location>
</feature>
<keyword evidence="1" id="KW-1133">Transmembrane helix</keyword>
<dbReference type="Gene3D" id="1.10.1760.20">
    <property type="match status" value="1"/>
</dbReference>
<keyword evidence="1" id="KW-0472">Membrane</keyword>
<dbReference type="AlphaFoldDB" id="A0A437S7S3"/>
<dbReference type="EMBL" id="RLIH01000004">
    <property type="protein sequence ID" value="RVU55139.1"/>
    <property type="molecule type" value="Genomic_DNA"/>
</dbReference>
<dbReference type="Proteomes" id="UP000288812">
    <property type="component" value="Unassembled WGS sequence"/>
</dbReference>
<feature type="transmembrane region" description="Helical" evidence="1">
    <location>
        <begin position="68"/>
        <end position="87"/>
    </location>
</feature>
<proteinExistence type="predicted"/>
<feature type="transmembrane region" description="Helical" evidence="1">
    <location>
        <begin position="130"/>
        <end position="149"/>
    </location>
</feature>
<sequence length="180" mass="19551">MKINTKKLTFISFCVAINIVGSLIAFSLKLPIYLDSIGTVFISLLYGPYAGALTGALSSALSGMIFDIYSFYFIPVQILLGILMGHSRSILQKPLRAKIIKVFIISIPISLIGAVLVASVFNGVTSSGSAYIVQLLRAMGIHLVPAVFITQFATDFLDKLFATFLADKILNSKSFHYIGF</sequence>
<evidence type="ECO:0000313" key="3">
    <source>
        <dbReference type="Proteomes" id="UP000288812"/>
    </source>
</evidence>
<evidence type="ECO:0000313" key="2">
    <source>
        <dbReference type="EMBL" id="RVU55139.1"/>
    </source>
</evidence>
<gene>
    <name evidence="2" type="ORF">EF514_04415</name>
</gene>
<keyword evidence="1" id="KW-0812">Transmembrane</keyword>
<dbReference type="InterPro" id="IPR009825">
    <property type="entry name" value="ECF_substrate-spec-like"/>
</dbReference>
<reference evidence="2 3" key="1">
    <citation type="submission" date="2018-11" db="EMBL/GenBank/DDBJ databases">
        <title>Genome sequencing and assembly of Anaerosphaera sp. nov., GS7-6-2.</title>
        <authorList>
            <person name="Rettenmaier R."/>
            <person name="Liebl W."/>
            <person name="Zverlov V."/>
        </authorList>
    </citation>
    <scope>NUCLEOTIDE SEQUENCE [LARGE SCALE GENOMIC DNA]</scope>
    <source>
        <strain evidence="2 3">GS7-6-2</strain>
    </source>
</reference>
<feature type="transmembrane region" description="Helical" evidence="1">
    <location>
        <begin position="99"/>
        <end position="124"/>
    </location>
</feature>
<dbReference type="GO" id="GO:0022857">
    <property type="term" value="F:transmembrane transporter activity"/>
    <property type="evidence" value="ECO:0007669"/>
    <property type="project" value="InterPro"/>
</dbReference>
<keyword evidence="3" id="KW-1185">Reference proteome</keyword>
<evidence type="ECO:0000256" key="1">
    <source>
        <dbReference type="SAM" id="Phobius"/>
    </source>
</evidence>
<organism evidence="2 3">
    <name type="scientific">Anaerosphaera multitolerans</name>
    <dbReference type="NCBI Taxonomy" id="2487351"/>
    <lineage>
        <taxon>Bacteria</taxon>
        <taxon>Bacillati</taxon>
        <taxon>Bacillota</taxon>
        <taxon>Tissierellia</taxon>
        <taxon>Tissierellales</taxon>
        <taxon>Peptoniphilaceae</taxon>
        <taxon>Anaerosphaera</taxon>
    </lineage>
</organism>
<dbReference type="RefSeq" id="WP_127724214.1">
    <property type="nucleotide sequence ID" value="NZ_RLIH01000004.1"/>
</dbReference>
<dbReference type="Pfam" id="PF07155">
    <property type="entry name" value="ECF-ribofla_trS"/>
    <property type="match status" value="1"/>
</dbReference>
<comment type="caution">
    <text evidence="2">The sequence shown here is derived from an EMBL/GenBank/DDBJ whole genome shotgun (WGS) entry which is preliminary data.</text>
</comment>
<dbReference type="OrthoDB" id="9766854at2"/>
<protein>
    <submittedName>
        <fullName evidence="2">ECF transporter S component</fullName>
    </submittedName>
</protein>
<feature type="transmembrane region" description="Helical" evidence="1">
    <location>
        <begin position="40"/>
        <end position="62"/>
    </location>
</feature>